<feature type="compositionally biased region" description="Basic and acidic residues" evidence="1">
    <location>
        <begin position="152"/>
        <end position="164"/>
    </location>
</feature>
<proteinExistence type="predicted"/>
<feature type="compositionally biased region" description="Basic and acidic residues" evidence="1">
    <location>
        <begin position="30"/>
        <end position="47"/>
    </location>
</feature>
<sequence length="249" mass="29495">MPLHLLGKKSWNVYNQDNIDKVRRDEELARAAEQETERRQRDNDAADRLTLLRGDDALDQQLATQGTYERKRKRDAQDDHSNAGEDLSKSGHLRSKNDSRINVSDDPLDHISNLRFRDAAGRRPDAQKPWYNSLASDHPTPATGRDVWGNEDAGRQARDQRRLGTSDPLLFMKKGVKQLRQVEKQKSEWRLERERDLHEVEELARRERHRRRKEDRHRHNRDADRDKHGHTKRHRSRSRSPERDRRGRP</sequence>
<feature type="compositionally biased region" description="Basic and acidic residues" evidence="1">
    <location>
        <begin position="75"/>
        <end position="99"/>
    </location>
</feature>
<feature type="region of interest" description="Disordered" evidence="1">
    <location>
        <begin position="200"/>
        <end position="249"/>
    </location>
</feature>
<dbReference type="EMBL" id="JAVRRG010000013">
    <property type="protein sequence ID" value="KAK5098582.1"/>
    <property type="molecule type" value="Genomic_DNA"/>
</dbReference>
<evidence type="ECO:0000313" key="4">
    <source>
        <dbReference type="Proteomes" id="UP001345013"/>
    </source>
</evidence>
<protein>
    <recommendedName>
        <fullName evidence="2">CBF1-interacting co-repressor CIR N-terminal domain-containing protein</fullName>
    </recommendedName>
</protein>
<dbReference type="PANTHER" id="PTHR22093">
    <property type="entry name" value="LEUKOCYTE RECEPTOR CLUSTER LRC MEMBER 1"/>
    <property type="match status" value="1"/>
</dbReference>
<organism evidence="3 4">
    <name type="scientific">Lithohypha guttulata</name>
    <dbReference type="NCBI Taxonomy" id="1690604"/>
    <lineage>
        <taxon>Eukaryota</taxon>
        <taxon>Fungi</taxon>
        <taxon>Dikarya</taxon>
        <taxon>Ascomycota</taxon>
        <taxon>Pezizomycotina</taxon>
        <taxon>Eurotiomycetes</taxon>
        <taxon>Chaetothyriomycetidae</taxon>
        <taxon>Chaetothyriales</taxon>
        <taxon>Trichomeriaceae</taxon>
        <taxon>Lithohypha</taxon>
    </lineage>
</organism>
<dbReference type="PANTHER" id="PTHR22093:SF0">
    <property type="entry name" value="LEUKOCYTE RECEPTOR CLUSTER MEMBER 1"/>
    <property type="match status" value="1"/>
</dbReference>
<evidence type="ECO:0000313" key="3">
    <source>
        <dbReference type="EMBL" id="KAK5098582.1"/>
    </source>
</evidence>
<dbReference type="SMART" id="SM01083">
    <property type="entry name" value="Cir_N"/>
    <property type="match status" value="1"/>
</dbReference>
<feature type="compositionally biased region" description="Basic and acidic residues" evidence="1">
    <location>
        <begin position="239"/>
        <end position="249"/>
    </location>
</feature>
<gene>
    <name evidence="3" type="ORF">LTR24_001687</name>
</gene>
<reference evidence="3 4" key="1">
    <citation type="submission" date="2023-08" db="EMBL/GenBank/DDBJ databases">
        <title>Black Yeasts Isolated from many extreme environments.</title>
        <authorList>
            <person name="Coleine C."/>
            <person name="Stajich J.E."/>
            <person name="Selbmann L."/>
        </authorList>
    </citation>
    <scope>NUCLEOTIDE SEQUENCE [LARGE SCALE GENOMIC DNA]</scope>
    <source>
        <strain evidence="3 4">CCFEE 5885</strain>
    </source>
</reference>
<feature type="region of interest" description="Disordered" evidence="1">
    <location>
        <begin position="30"/>
        <end position="168"/>
    </location>
</feature>
<dbReference type="InterPro" id="IPR039875">
    <property type="entry name" value="LENG1-like"/>
</dbReference>
<name>A0ABR0KJR9_9EURO</name>
<feature type="domain" description="CBF1-interacting co-repressor CIR N-terminal" evidence="2">
    <location>
        <begin position="10"/>
        <end position="46"/>
    </location>
</feature>
<evidence type="ECO:0000256" key="1">
    <source>
        <dbReference type="SAM" id="MobiDB-lite"/>
    </source>
</evidence>
<keyword evidence="4" id="KW-1185">Reference proteome</keyword>
<comment type="caution">
    <text evidence="3">The sequence shown here is derived from an EMBL/GenBank/DDBJ whole genome shotgun (WGS) entry which is preliminary data.</text>
</comment>
<feature type="compositionally biased region" description="Basic residues" evidence="1">
    <location>
        <begin position="206"/>
        <end position="220"/>
    </location>
</feature>
<accession>A0ABR0KJR9</accession>
<dbReference type="InterPro" id="IPR019339">
    <property type="entry name" value="CIR_N_dom"/>
</dbReference>
<feature type="compositionally biased region" description="Basic residues" evidence="1">
    <location>
        <begin position="228"/>
        <end position="238"/>
    </location>
</feature>
<dbReference type="Proteomes" id="UP001345013">
    <property type="component" value="Unassembled WGS sequence"/>
</dbReference>
<evidence type="ECO:0000259" key="2">
    <source>
        <dbReference type="SMART" id="SM01083"/>
    </source>
</evidence>
<feature type="compositionally biased region" description="Basic and acidic residues" evidence="1">
    <location>
        <begin position="115"/>
        <end position="126"/>
    </location>
</feature>